<feature type="chain" id="PRO_5011971043" evidence="4">
    <location>
        <begin position="28"/>
        <end position="324"/>
    </location>
</feature>
<dbReference type="Gene3D" id="3.40.50.2300">
    <property type="match status" value="2"/>
</dbReference>
<comment type="subcellular location">
    <subcellularLocation>
        <location evidence="1">Cell envelope</location>
    </subcellularLocation>
</comment>
<feature type="signal peptide" evidence="4">
    <location>
        <begin position="1"/>
        <end position="27"/>
    </location>
</feature>
<evidence type="ECO:0000256" key="3">
    <source>
        <dbReference type="ARBA" id="ARBA00022729"/>
    </source>
</evidence>
<dbReference type="EMBL" id="NNRM01000042">
    <property type="protein sequence ID" value="OYR22868.1"/>
    <property type="molecule type" value="Genomic_DNA"/>
</dbReference>
<comment type="caution">
    <text evidence="6">The sequence shown here is derived from an EMBL/GenBank/DDBJ whole genome shotgun (WGS) entry which is preliminary data.</text>
</comment>
<evidence type="ECO:0000259" key="5">
    <source>
        <dbReference type="Pfam" id="PF13407"/>
    </source>
</evidence>
<evidence type="ECO:0000313" key="6">
    <source>
        <dbReference type="EMBL" id="OYR22868.1"/>
    </source>
</evidence>
<evidence type="ECO:0000313" key="7">
    <source>
        <dbReference type="Proteomes" id="UP000216188"/>
    </source>
</evidence>
<dbReference type="GO" id="GO:0030313">
    <property type="term" value="C:cell envelope"/>
    <property type="evidence" value="ECO:0007669"/>
    <property type="project" value="UniProtKB-SubCell"/>
</dbReference>
<evidence type="ECO:0000256" key="1">
    <source>
        <dbReference type="ARBA" id="ARBA00004196"/>
    </source>
</evidence>
<dbReference type="PANTHER" id="PTHR46847:SF1">
    <property type="entry name" value="D-ALLOSE-BINDING PERIPLASMIC PROTEIN-RELATED"/>
    <property type="match status" value="1"/>
</dbReference>
<name>A0A256G749_9HYPH</name>
<dbReference type="Proteomes" id="UP000216188">
    <property type="component" value="Unassembled WGS sequence"/>
</dbReference>
<dbReference type="Pfam" id="PF13407">
    <property type="entry name" value="Peripla_BP_4"/>
    <property type="match status" value="1"/>
</dbReference>
<protein>
    <submittedName>
        <fullName evidence="6">Periplasmic binding family protein</fullName>
    </submittedName>
</protein>
<dbReference type="InterPro" id="IPR025997">
    <property type="entry name" value="SBP_2_dom"/>
</dbReference>
<organism evidence="6 7">
    <name type="scientific">Brucella pseudogrignonensis</name>
    <dbReference type="NCBI Taxonomy" id="419475"/>
    <lineage>
        <taxon>Bacteria</taxon>
        <taxon>Pseudomonadati</taxon>
        <taxon>Pseudomonadota</taxon>
        <taxon>Alphaproteobacteria</taxon>
        <taxon>Hyphomicrobiales</taxon>
        <taxon>Brucellaceae</taxon>
        <taxon>Brucella/Ochrobactrum group</taxon>
        <taxon>Brucella</taxon>
    </lineage>
</organism>
<proteinExistence type="inferred from homology"/>
<feature type="domain" description="Periplasmic binding protein" evidence="5">
    <location>
        <begin position="39"/>
        <end position="289"/>
    </location>
</feature>
<sequence>MITRRNFAALALSVTAGLLTNSPYARANDKQLVYLSAGIEAPFWRYVSKGAEATAAAHKYQFMVLDSRNNAQSQLRNAQDAIVKGAAGIVLSPTDSSTAPAVLDLATRGGVPLSFAGIGTTSGDYTTFVTSDDEAGAYSVGQEMAKALKAKGWNNAEIGLIQISQARQNGVKRTNGFVKAVTDAGHKIVARNEMQLYTADETYRFVQDMLTAHPNLRGIFVQTDTPTLGAVRAVAALRRGADTLVAAFDGTPEFVPLIKDGSILASGMQQPFLMGKQAAESVIAKIDGQSPAKEEVLPILIVTAENIEAQLPILRENVFANELK</sequence>
<keyword evidence="7" id="KW-1185">Reference proteome</keyword>
<dbReference type="SUPFAM" id="SSF53822">
    <property type="entry name" value="Periplasmic binding protein-like I"/>
    <property type="match status" value="1"/>
</dbReference>
<dbReference type="InterPro" id="IPR028082">
    <property type="entry name" value="Peripla_BP_I"/>
</dbReference>
<evidence type="ECO:0000256" key="2">
    <source>
        <dbReference type="ARBA" id="ARBA00007639"/>
    </source>
</evidence>
<accession>A0A256G749</accession>
<reference evidence="6 7" key="1">
    <citation type="submission" date="2017-07" db="EMBL/GenBank/DDBJ databases">
        <title>Phylogenetic study on the rhizospheric bacterium Ochrobactrum sp. A44.</title>
        <authorList>
            <person name="Krzyzanowska D.M."/>
            <person name="Ossowicki A."/>
            <person name="Rajewska M."/>
            <person name="Maciag T."/>
            <person name="Kaczynski Z."/>
            <person name="Czerwicka M."/>
            <person name="Jafra S."/>
        </authorList>
    </citation>
    <scope>NUCLEOTIDE SEQUENCE [LARGE SCALE GENOMIC DNA]</scope>
    <source>
        <strain evidence="6 7">CCUG 30717</strain>
    </source>
</reference>
<dbReference type="PANTHER" id="PTHR46847">
    <property type="entry name" value="D-ALLOSE-BINDING PERIPLASMIC PROTEIN-RELATED"/>
    <property type="match status" value="1"/>
</dbReference>
<evidence type="ECO:0000256" key="4">
    <source>
        <dbReference type="SAM" id="SignalP"/>
    </source>
</evidence>
<dbReference type="AlphaFoldDB" id="A0A256G749"/>
<gene>
    <name evidence="6" type="ORF">CEV34_4066</name>
</gene>
<dbReference type="GO" id="GO:0030246">
    <property type="term" value="F:carbohydrate binding"/>
    <property type="evidence" value="ECO:0007669"/>
    <property type="project" value="UniProtKB-ARBA"/>
</dbReference>
<comment type="similarity">
    <text evidence="2">Belongs to the bacterial solute-binding protein 2 family.</text>
</comment>
<keyword evidence="3 4" id="KW-0732">Signal</keyword>